<accession>A0A844G743</accession>
<dbReference type="PANTHER" id="PTHR23526:SF2">
    <property type="entry name" value="MAJOR FACILITATOR SUPERFAMILY (MFS) PROFILE DOMAIN-CONTAINING PROTEIN"/>
    <property type="match status" value="1"/>
</dbReference>
<keyword evidence="2 4" id="KW-1133">Transmembrane helix</keyword>
<keyword evidence="1 4" id="KW-0812">Transmembrane</keyword>
<feature type="transmembrane region" description="Helical" evidence="4">
    <location>
        <begin position="265"/>
        <end position="283"/>
    </location>
</feature>
<keyword evidence="3 4" id="KW-0472">Membrane</keyword>
<dbReference type="InterPro" id="IPR036259">
    <property type="entry name" value="MFS_trans_sf"/>
</dbReference>
<evidence type="ECO:0000256" key="2">
    <source>
        <dbReference type="ARBA" id="ARBA00022989"/>
    </source>
</evidence>
<dbReference type="RefSeq" id="WP_154419766.1">
    <property type="nucleotide sequence ID" value="NZ_VUNS01000023.1"/>
</dbReference>
<feature type="transmembrane region" description="Helical" evidence="4">
    <location>
        <begin position="113"/>
        <end position="137"/>
    </location>
</feature>
<evidence type="ECO:0000313" key="7">
    <source>
        <dbReference type="Proteomes" id="UP000435649"/>
    </source>
</evidence>
<dbReference type="EMBL" id="VUNS01000023">
    <property type="protein sequence ID" value="MST98774.1"/>
    <property type="molecule type" value="Genomic_DNA"/>
</dbReference>
<dbReference type="InterPro" id="IPR020846">
    <property type="entry name" value="MFS_dom"/>
</dbReference>
<keyword evidence="7" id="KW-1185">Reference proteome</keyword>
<feature type="transmembrane region" description="Helical" evidence="4">
    <location>
        <begin position="84"/>
        <end position="107"/>
    </location>
</feature>
<evidence type="ECO:0000256" key="4">
    <source>
        <dbReference type="SAM" id="Phobius"/>
    </source>
</evidence>
<dbReference type="SUPFAM" id="SSF103473">
    <property type="entry name" value="MFS general substrate transporter"/>
    <property type="match status" value="1"/>
</dbReference>
<evidence type="ECO:0000259" key="5">
    <source>
        <dbReference type="PROSITE" id="PS50850"/>
    </source>
</evidence>
<proteinExistence type="predicted"/>
<evidence type="ECO:0000313" key="6">
    <source>
        <dbReference type="EMBL" id="MST98774.1"/>
    </source>
</evidence>
<feature type="domain" description="Major facilitator superfamily (MFS) profile" evidence="5">
    <location>
        <begin position="228"/>
        <end position="434"/>
    </location>
</feature>
<comment type="caution">
    <text evidence="6">The sequence shown here is derived from an EMBL/GenBank/DDBJ whole genome shotgun (WGS) entry which is preliminary data.</text>
</comment>
<dbReference type="PANTHER" id="PTHR23526">
    <property type="entry name" value="INTEGRAL MEMBRANE TRANSPORT PROTEIN-RELATED"/>
    <property type="match status" value="1"/>
</dbReference>
<feature type="transmembrane region" description="Helical" evidence="4">
    <location>
        <begin position="397"/>
        <end position="417"/>
    </location>
</feature>
<gene>
    <name evidence="6" type="ORF">FYJ85_17185</name>
</gene>
<feature type="transmembrane region" description="Helical" evidence="4">
    <location>
        <begin position="319"/>
        <end position="345"/>
    </location>
</feature>
<dbReference type="Proteomes" id="UP000435649">
    <property type="component" value="Unassembled WGS sequence"/>
</dbReference>
<name>A0A844G743_9BACT</name>
<feature type="transmembrane region" description="Helical" evidence="4">
    <location>
        <begin position="21"/>
        <end position="44"/>
    </location>
</feature>
<dbReference type="Pfam" id="PF07690">
    <property type="entry name" value="MFS_1"/>
    <property type="match status" value="1"/>
</dbReference>
<evidence type="ECO:0000256" key="3">
    <source>
        <dbReference type="ARBA" id="ARBA00023136"/>
    </source>
</evidence>
<feature type="transmembrane region" description="Helical" evidence="4">
    <location>
        <begin position="229"/>
        <end position="253"/>
    </location>
</feature>
<feature type="transmembrane region" description="Helical" evidence="4">
    <location>
        <begin position="357"/>
        <end position="377"/>
    </location>
</feature>
<dbReference type="GO" id="GO:0022857">
    <property type="term" value="F:transmembrane transporter activity"/>
    <property type="evidence" value="ECO:0007669"/>
    <property type="project" value="InterPro"/>
</dbReference>
<feature type="transmembrane region" description="Helical" evidence="4">
    <location>
        <begin position="50"/>
        <end position="72"/>
    </location>
</feature>
<dbReference type="Gene3D" id="1.20.1250.20">
    <property type="entry name" value="MFS general substrate transporter like domains"/>
    <property type="match status" value="1"/>
</dbReference>
<feature type="transmembrane region" description="Helical" evidence="4">
    <location>
        <begin position="178"/>
        <end position="199"/>
    </location>
</feature>
<protein>
    <submittedName>
        <fullName evidence="6">MFS transporter</fullName>
    </submittedName>
</protein>
<dbReference type="AlphaFoldDB" id="A0A844G743"/>
<organism evidence="6 7">
    <name type="scientific">Victivallis lenta</name>
    <dbReference type="NCBI Taxonomy" id="2606640"/>
    <lineage>
        <taxon>Bacteria</taxon>
        <taxon>Pseudomonadati</taxon>
        <taxon>Lentisphaerota</taxon>
        <taxon>Lentisphaeria</taxon>
        <taxon>Victivallales</taxon>
        <taxon>Victivallaceae</taxon>
        <taxon>Victivallis</taxon>
    </lineage>
</organism>
<dbReference type="InterPro" id="IPR052528">
    <property type="entry name" value="Sugar_transport-like"/>
</dbReference>
<sequence>MICKGPLTPAQLASSQHNYHIFSLINGLSYMCLGETVLILLAVRLGCPDYIVSTLGAMIYFGFLLLPLGKVVTARAGAAKSQSIFWVARNAAALLVALAAVVSISGMPRTATALLLAGAFFFYGFRAAGVVMSQPLVGNITNEKDRAKVIGVNAGFFYLSCLAALVTISILLKLCDSLAMLTGIVVAGALLGFTASRFINRICETEAIRDSARKPIAGEFRLLFHDKSLLRLLASGFAVNLAVIMLIPISMLALKRGCGVSDTEALLFALAQFGASAGASFLSGRISNTIGPRRTLLYSYLLLLGAGVLWVIAPSGFSPVYLTLPFLIAGATNVGTANSVTHYFLQTVPEEKRVAASMFIAVVNGAGAGIVGMLLAGVLLDRCTGIEADSPLTGYRLYFALSVLLLSAGIWVISRLTPLPPERRKIRKSWNETV</sequence>
<feature type="transmembrane region" description="Helical" evidence="4">
    <location>
        <begin position="295"/>
        <end position="313"/>
    </location>
</feature>
<reference evidence="6 7" key="1">
    <citation type="submission" date="2019-08" db="EMBL/GenBank/DDBJ databases">
        <title>In-depth cultivation of the pig gut microbiome towards novel bacterial diversity and tailored functional studies.</title>
        <authorList>
            <person name="Wylensek D."/>
            <person name="Hitch T.C.A."/>
            <person name="Clavel T."/>
        </authorList>
    </citation>
    <scope>NUCLEOTIDE SEQUENCE [LARGE SCALE GENOMIC DNA]</scope>
    <source>
        <strain evidence="6 7">BBE-744-WT-12</strain>
    </source>
</reference>
<dbReference type="InterPro" id="IPR011701">
    <property type="entry name" value="MFS"/>
</dbReference>
<dbReference type="PROSITE" id="PS50850">
    <property type="entry name" value="MFS"/>
    <property type="match status" value="1"/>
</dbReference>
<feature type="transmembrane region" description="Helical" evidence="4">
    <location>
        <begin position="149"/>
        <end position="172"/>
    </location>
</feature>
<evidence type="ECO:0000256" key="1">
    <source>
        <dbReference type="ARBA" id="ARBA00022692"/>
    </source>
</evidence>